<dbReference type="Proteomes" id="UP000184268">
    <property type="component" value="Unassembled WGS sequence"/>
</dbReference>
<protein>
    <submittedName>
        <fullName evidence="7">Threonine/homoserine efflux transporter RhtA</fullName>
    </submittedName>
</protein>
<feature type="domain" description="EamA" evidence="6">
    <location>
        <begin position="158"/>
        <end position="287"/>
    </location>
</feature>
<dbReference type="Pfam" id="PF00892">
    <property type="entry name" value="EamA"/>
    <property type="match status" value="1"/>
</dbReference>
<dbReference type="InterPro" id="IPR037185">
    <property type="entry name" value="EmrE-like"/>
</dbReference>
<feature type="transmembrane region" description="Helical" evidence="5">
    <location>
        <begin position="20"/>
        <end position="41"/>
    </location>
</feature>
<dbReference type="PANTHER" id="PTHR32322">
    <property type="entry name" value="INNER MEMBRANE TRANSPORTER"/>
    <property type="match status" value="1"/>
</dbReference>
<evidence type="ECO:0000256" key="2">
    <source>
        <dbReference type="ARBA" id="ARBA00022692"/>
    </source>
</evidence>
<feature type="transmembrane region" description="Helical" evidence="5">
    <location>
        <begin position="270"/>
        <end position="287"/>
    </location>
</feature>
<keyword evidence="2 5" id="KW-0812">Transmembrane</keyword>
<evidence type="ECO:0000313" key="8">
    <source>
        <dbReference type="Proteomes" id="UP000184268"/>
    </source>
</evidence>
<dbReference type="AlphaFoldDB" id="A0A1M5S8G6"/>
<keyword evidence="4 5" id="KW-0472">Membrane</keyword>
<comment type="subcellular location">
    <subcellularLocation>
        <location evidence="1">Membrane</location>
        <topology evidence="1">Multi-pass membrane protein</topology>
    </subcellularLocation>
</comment>
<dbReference type="STRING" id="299255.SAMN02745129_1908"/>
<feature type="transmembrane region" description="Helical" evidence="5">
    <location>
        <begin position="214"/>
        <end position="233"/>
    </location>
</feature>
<evidence type="ECO:0000256" key="5">
    <source>
        <dbReference type="SAM" id="Phobius"/>
    </source>
</evidence>
<accession>A0A1M5S8G6</accession>
<organism evidence="7 8">
    <name type="scientific">Ferrimonas marina</name>
    <dbReference type="NCBI Taxonomy" id="299255"/>
    <lineage>
        <taxon>Bacteria</taxon>
        <taxon>Pseudomonadati</taxon>
        <taxon>Pseudomonadota</taxon>
        <taxon>Gammaproteobacteria</taxon>
        <taxon>Alteromonadales</taxon>
        <taxon>Ferrimonadaceae</taxon>
        <taxon>Ferrimonas</taxon>
    </lineage>
</organism>
<feature type="transmembrane region" description="Helical" evidence="5">
    <location>
        <begin position="133"/>
        <end position="149"/>
    </location>
</feature>
<dbReference type="GO" id="GO:0016020">
    <property type="term" value="C:membrane"/>
    <property type="evidence" value="ECO:0007669"/>
    <property type="project" value="UniProtKB-SubCell"/>
</dbReference>
<feature type="transmembrane region" description="Helical" evidence="5">
    <location>
        <begin position="187"/>
        <end position="208"/>
    </location>
</feature>
<evidence type="ECO:0000259" key="6">
    <source>
        <dbReference type="Pfam" id="PF00892"/>
    </source>
</evidence>
<evidence type="ECO:0000313" key="7">
    <source>
        <dbReference type="EMBL" id="SHH34784.1"/>
    </source>
</evidence>
<feature type="transmembrane region" description="Helical" evidence="5">
    <location>
        <begin position="53"/>
        <end position="69"/>
    </location>
</feature>
<name>A0A1M5S8G6_9GAMM</name>
<evidence type="ECO:0000256" key="1">
    <source>
        <dbReference type="ARBA" id="ARBA00004141"/>
    </source>
</evidence>
<keyword evidence="8" id="KW-1185">Reference proteome</keyword>
<dbReference type="PANTHER" id="PTHR32322:SF9">
    <property type="entry name" value="AMINO-ACID METABOLITE EFFLUX PUMP-RELATED"/>
    <property type="match status" value="1"/>
</dbReference>
<dbReference type="EMBL" id="FQXG01000002">
    <property type="protein sequence ID" value="SHH34784.1"/>
    <property type="molecule type" value="Genomic_DNA"/>
</dbReference>
<dbReference type="OrthoDB" id="321830at2"/>
<feature type="transmembrane region" description="Helical" evidence="5">
    <location>
        <begin position="81"/>
        <end position="98"/>
    </location>
</feature>
<sequence>MPVAESNTASTLTRAGLTRIGLTLLALLAFAGNSVLCRLALKSEAIDPAAFTLVRLISAALTLGLLLAWRQGLRRPQGRALGGALLFLYAIAFSFAYITLDTGTGALLLFGSVQITMLALARWRGQALTVRQLAGSGLALLGLVVLVWPDLSLPGLLGSGLMILAGAAWGGYTLLGRGSADPLGDTAWHFFRTLPWCLGLALLSWPYWQGTTEGIVLALISGAVTSGLGYALWYRVLPGLGTSTAATVQLLVPILAALGGSLFAEEPLTLTLLLASLLVLGGLALVIRSK</sequence>
<dbReference type="InterPro" id="IPR000620">
    <property type="entry name" value="EamA_dom"/>
</dbReference>
<feature type="transmembrane region" description="Helical" evidence="5">
    <location>
        <begin position="245"/>
        <end position="264"/>
    </location>
</feature>
<feature type="transmembrane region" description="Helical" evidence="5">
    <location>
        <begin position="155"/>
        <end position="175"/>
    </location>
</feature>
<dbReference type="SUPFAM" id="SSF103481">
    <property type="entry name" value="Multidrug resistance efflux transporter EmrE"/>
    <property type="match status" value="2"/>
</dbReference>
<dbReference type="InterPro" id="IPR050638">
    <property type="entry name" value="AA-Vitamin_Transporters"/>
</dbReference>
<evidence type="ECO:0000256" key="3">
    <source>
        <dbReference type="ARBA" id="ARBA00022989"/>
    </source>
</evidence>
<feature type="transmembrane region" description="Helical" evidence="5">
    <location>
        <begin position="104"/>
        <end position="121"/>
    </location>
</feature>
<keyword evidence="3 5" id="KW-1133">Transmembrane helix</keyword>
<gene>
    <name evidence="7" type="ORF">SAMN02745129_1908</name>
</gene>
<reference evidence="7 8" key="1">
    <citation type="submission" date="2016-11" db="EMBL/GenBank/DDBJ databases">
        <authorList>
            <person name="Jaros S."/>
            <person name="Januszkiewicz K."/>
            <person name="Wedrychowicz H."/>
        </authorList>
    </citation>
    <scope>NUCLEOTIDE SEQUENCE [LARGE SCALE GENOMIC DNA]</scope>
    <source>
        <strain evidence="7 8">DSM 16917</strain>
    </source>
</reference>
<evidence type="ECO:0000256" key="4">
    <source>
        <dbReference type="ARBA" id="ARBA00023136"/>
    </source>
</evidence>
<proteinExistence type="predicted"/>